<accession>A0A9D3VGR9</accession>
<proteinExistence type="predicted"/>
<dbReference type="OrthoDB" id="1935089at2759"/>
<keyword evidence="2" id="KW-1185">Reference proteome</keyword>
<dbReference type="Proteomes" id="UP000828251">
    <property type="component" value="Unassembled WGS sequence"/>
</dbReference>
<evidence type="ECO:0008006" key="3">
    <source>
        <dbReference type="Google" id="ProtNLM"/>
    </source>
</evidence>
<dbReference type="AlphaFoldDB" id="A0A9D3VGR9"/>
<sequence length="249" mass="29365">MGIHESQIGRTLGIFYEGYEKQIQEHGVYAAISMRLCMLMKKQEAQQEMKGRWRLFERKLWDEKSGDVLAKLENLRPGLQKWGRSIKYAKDRKRKSLRDRLVQRDSMYRDDDVIAEILDVKLELNWEMEKEELYWEQRARANWLPEGDKNTTFFHSKATQRQRLNHIRGLKDKNGIFKTEREDMETIVKDYLMELFKSRGVDNTNHLLSGVNMNRILAADYKEEEIVEALKSIGPTKASGPDGFPAIFF</sequence>
<organism evidence="1 2">
    <name type="scientific">Gossypium stocksii</name>
    <dbReference type="NCBI Taxonomy" id="47602"/>
    <lineage>
        <taxon>Eukaryota</taxon>
        <taxon>Viridiplantae</taxon>
        <taxon>Streptophyta</taxon>
        <taxon>Embryophyta</taxon>
        <taxon>Tracheophyta</taxon>
        <taxon>Spermatophyta</taxon>
        <taxon>Magnoliopsida</taxon>
        <taxon>eudicotyledons</taxon>
        <taxon>Gunneridae</taxon>
        <taxon>Pentapetalae</taxon>
        <taxon>rosids</taxon>
        <taxon>malvids</taxon>
        <taxon>Malvales</taxon>
        <taxon>Malvaceae</taxon>
        <taxon>Malvoideae</taxon>
        <taxon>Gossypium</taxon>
    </lineage>
</organism>
<gene>
    <name evidence="1" type="ORF">J1N35_021455</name>
</gene>
<name>A0A9D3VGR9_9ROSI</name>
<evidence type="ECO:0000313" key="1">
    <source>
        <dbReference type="EMBL" id="KAH1081694.1"/>
    </source>
</evidence>
<comment type="caution">
    <text evidence="1">The sequence shown here is derived from an EMBL/GenBank/DDBJ whole genome shotgun (WGS) entry which is preliminary data.</text>
</comment>
<reference evidence="1 2" key="1">
    <citation type="journal article" date="2021" name="Plant Biotechnol. J.">
        <title>Multi-omics assisted identification of the key and species-specific regulatory components of drought-tolerant mechanisms in Gossypium stocksii.</title>
        <authorList>
            <person name="Yu D."/>
            <person name="Ke L."/>
            <person name="Zhang D."/>
            <person name="Wu Y."/>
            <person name="Sun Y."/>
            <person name="Mei J."/>
            <person name="Sun J."/>
            <person name="Sun Y."/>
        </authorList>
    </citation>
    <scope>NUCLEOTIDE SEQUENCE [LARGE SCALE GENOMIC DNA]</scope>
    <source>
        <strain evidence="2">cv. E1</strain>
        <tissue evidence="1">Leaf</tissue>
    </source>
</reference>
<evidence type="ECO:0000313" key="2">
    <source>
        <dbReference type="Proteomes" id="UP000828251"/>
    </source>
</evidence>
<protein>
    <recommendedName>
        <fullName evidence="3">Reverse transcriptase domain-containing protein</fullName>
    </recommendedName>
</protein>
<dbReference type="EMBL" id="JAIQCV010000007">
    <property type="protein sequence ID" value="KAH1081694.1"/>
    <property type="molecule type" value="Genomic_DNA"/>
</dbReference>